<sequence>MAEQNIAITVDSVVFCKVNNKFKVLLIQRKNDPFKDQWALPGGFVEEGEDLETAAKRELQEETGVKVESMEQVQAFGKPGRDPRGRTISIAFLSRIFCEEDLTPSDDAKDAKWFAIEKLHNMDLAFDHDEIINVAQQFL</sequence>
<evidence type="ECO:0000259" key="3">
    <source>
        <dbReference type="PROSITE" id="PS51462"/>
    </source>
</evidence>
<comment type="similarity">
    <text evidence="2">Belongs to the Nudix hydrolase family.</text>
</comment>
<dbReference type="InterPro" id="IPR020084">
    <property type="entry name" value="NUDIX_hydrolase_CS"/>
</dbReference>
<feature type="domain" description="Nudix hydrolase" evidence="3">
    <location>
        <begin position="5"/>
        <end position="139"/>
    </location>
</feature>
<evidence type="ECO:0000256" key="1">
    <source>
        <dbReference type="ARBA" id="ARBA00022801"/>
    </source>
</evidence>
<dbReference type="Gene3D" id="3.90.79.10">
    <property type="entry name" value="Nucleoside Triphosphate Pyrophosphohydrolase"/>
    <property type="match status" value="1"/>
</dbReference>
<dbReference type="PRINTS" id="PR00502">
    <property type="entry name" value="NUDIXFAMILY"/>
</dbReference>
<accession>A0ABT0Z446</accession>
<keyword evidence="5" id="KW-1185">Reference proteome</keyword>
<dbReference type="PANTHER" id="PTHR43736">
    <property type="entry name" value="ADP-RIBOSE PYROPHOSPHATASE"/>
    <property type="match status" value="1"/>
</dbReference>
<proteinExistence type="inferred from homology"/>
<dbReference type="PANTHER" id="PTHR43736:SF1">
    <property type="entry name" value="DIHYDRONEOPTERIN TRIPHOSPHATE DIPHOSPHATASE"/>
    <property type="match status" value="1"/>
</dbReference>
<dbReference type="Proteomes" id="UP001155077">
    <property type="component" value="Unassembled WGS sequence"/>
</dbReference>
<dbReference type="CDD" id="cd18873">
    <property type="entry name" value="NUDIX_NadM_like"/>
    <property type="match status" value="1"/>
</dbReference>
<dbReference type="Pfam" id="PF00293">
    <property type="entry name" value="NUDIX"/>
    <property type="match status" value="1"/>
</dbReference>
<dbReference type="GO" id="GO:0016787">
    <property type="term" value="F:hydrolase activity"/>
    <property type="evidence" value="ECO:0007669"/>
    <property type="project" value="UniProtKB-KW"/>
</dbReference>
<evidence type="ECO:0000256" key="2">
    <source>
        <dbReference type="RuleBase" id="RU003476"/>
    </source>
</evidence>
<organism evidence="4 5">
    <name type="scientific">Gramella jeungdoensis</name>
    <dbReference type="NCBI Taxonomy" id="708091"/>
    <lineage>
        <taxon>Bacteria</taxon>
        <taxon>Pseudomonadati</taxon>
        <taxon>Bacteroidota</taxon>
        <taxon>Flavobacteriia</taxon>
        <taxon>Flavobacteriales</taxon>
        <taxon>Flavobacteriaceae</taxon>
        <taxon>Christiangramia</taxon>
    </lineage>
</organism>
<dbReference type="InterPro" id="IPR020476">
    <property type="entry name" value="Nudix_hydrolase"/>
</dbReference>
<reference evidence="4" key="1">
    <citation type="submission" date="2022-06" db="EMBL/GenBank/DDBJ databases">
        <title>Gramella sediminis sp. nov., isolated from deep-sea sediment of the Indian Ocean.</title>
        <authorList>
            <person name="Yang L."/>
        </authorList>
    </citation>
    <scope>NUCLEOTIDE SEQUENCE</scope>
    <source>
        <strain evidence="4">HMD3159</strain>
    </source>
</reference>
<gene>
    <name evidence="4" type="ORF">NE848_12440</name>
</gene>
<dbReference type="InterPro" id="IPR000086">
    <property type="entry name" value="NUDIX_hydrolase_dom"/>
</dbReference>
<name>A0ABT0Z446_9FLAO</name>
<evidence type="ECO:0000313" key="4">
    <source>
        <dbReference type="EMBL" id="MCM8570193.1"/>
    </source>
</evidence>
<dbReference type="SUPFAM" id="SSF55811">
    <property type="entry name" value="Nudix"/>
    <property type="match status" value="1"/>
</dbReference>
<comment type="caution">
    <text evidence="4">The sequence shown here is derived from an EMBL/GenBank/DDBJ whole genome shotgun (WGS) entry which is preliminary data.</text>
</comment>
<dbReference type="PROSITE" id="PS00893">
    <property type="entry name" value="NUDIX_BOX"/>
    <property type="match status" value="1"/>
</dbReference>
<evidence type="ECO:0000313" key="5">
    <source>
        <dbReference type="Proteomes" id="UP001155077"/>
    </source>
</evidence>
<protein>
    <submittedName>
        <fullName evidence="4">NUDIX hydrolase</fullName>
    </submittedName>
</protein>
<dbReference type="InterPro" id="IPR015797">
    <property type="entry name" value="NUDIX_hydrolase-like_dom_sf"/>
</dbReference>
<dbReference type="RefSeq" id="WP_252114050.1">
    <property type="nucleotide sequence ID" value="NZ_JAMSCK010000004.1"/>
</dbReference>
<dbReference type="EMBL" id="JAMSCK010000004">
    <property type="protein sequence ID" value="MCM8570193.1"/>
    <property type="molecule type" value="Genomic_DNA"/>
</dbReference>
<dbReference type="PROSITE" id="PS51462">
    <property type="entry name" value="NUDIX"/>
    <property type="match status" value="1"/>
</dbReference>
<keyword evidence="1 2" id="KW-0378">Hydrolase</keyword>